<dbReference type="RefSeq" id="WP_097279823.1">
    <property type="nucleotide sequence ID" value="NZ_OCNJ01000006.1"/>
</dbReference>
<dbReference type="InterPro" id="IPR003593">
    <property type="entry name" value="AAA+_ATPase"/>
</dbReference>
<evidence type="ECO:0000256" key="5">
    <source>
        <dbReference type="SAM" id="MobiDB-lite"/>
    </source>
</evidence>
<evidence type="ECO:0000256" key="1">
    <source>
        <dbReference type="ARBA" id="ARBA00005417"/>
    </source>
</evidence>
<dbReference type="InterPro" id="IPR027417">
    <property type="entry name" value="P-loop_NTPase"/>
</dbReference>
<accession>A0A286GMB1</accession>
<keyword evidence="2" id="KW-0813">Transport</keyword>
<feature type="domain" description="ABC transporter" evidence="6">
    <location>
        <begin position="24"/>
        <end position="249"/>
    </location>
</feature>
<keyword evidence="8" id="KW-1185">Reference proteome</keyword>
<evidence type="ECO:0000256" key="3">
    <source>
        <dbReference type="ARBA" id="ARBA00022741"/>
    </source>
</evidence>
<gene>
    <name evidence="7" type="ORF">SAMN05421508_10640</name>
</gene>
<comment type="similarity">
    <text evidence="1">Belongs to the ABC transporter superfamily.</text>
</comment>
<dbReference type="OrthoDB" id="8016555at2"/>
<dbReference type="AlphaFoldDB" id="A0A286GMB1"/>
<dbReference type="Pfam" id="PF00005">
    <property type="entry name" value="ABC_tran"/>
    <property type="match status" value="1"/>
</dbReference>
<sequence>MTPDDLGSRTGPLSRPDLPPAGTAPAVTVHAARLEWQGGALFDALDFTMPAGQWTCLLGPSGVGKSTLLRLVAGLAPAHADSRVTCSDGQPLTGRVAYMAQTDLLLPWHTVYANVTLGARLRGEAADRGRALALLDAVGLGDAAGKRPAELSGGMRQRAALVRTLMEDRPVILMDEPFSALDAVARLRLQALAAELLRGRTVLLVTHDPLEALRLGDRVHVLSGRPARLDAPLEPPGAAPRRIDDRRILDLQAELLARLAAAAAETA</sequence>
<evidence type="ECO:0000256" key="4">
    <source>
        <dbReference type="ARBA" id="ARBA00022840"/>
    </source>
</evidence>
<evidence type="ECO:0000256" key="2">
    <source>
        <dbReference type="ARBA" id="ARBA00022448"/>
    </source>
</evidence>
<evidence type="ECO:0000313" key="8">
    <source>
        <dbReference type="Proteomes" id="UP000219621"/>
    </source>
</evidence>
<dbReference type="SUPFAM" id="SSF52540">
    <property type="entry name" value="P-loop containing nucleoside triphosphate hydrolases"/>
    <property type="match status" value="1"/>
</dbReference>
<evidence type="ECO:0000259" key="6">
    <source>
        <dbReference type="PROSITE" id="PS50893"/>
    </source>
</evidence>
<dbReference type="InterPro" id="IPR017871">
    <property type="entry name" value="ABC_transporter-like_CS"/>
</dbReference>
<dbReference type="GO" id="GO:0016887">
    <property type="term" value="F:ATP hydrolysis activity"/>
    <property type="evidence" value="ECO:0007669"/>
    <property type="project" value="InterPro"/>
</dbReference>
<organism evidence="7 8">
    <name type="scientific">Caenispirillum bisanense</name>
    <dbReference type="NCBI Taxonomy" id="414052"/>
    <lineage>
        <taxon>Bacteria</taxon>
        <taxon>Pseudomonadati</taxon>
        <taxon>Pseudomonadota</taxon>
        <taxon>Alphaproteobacteria</taxon>
        <taxon>Rhodospirillales</taxon>
        <taxon>Novispirillaceae</taxon>
        <taxon>Caenispirillum</taxon>
    </lineage>
</organism>
<keyword evidence="3" id="KW-0547">Nucleotide-binding</keyword>
<dbReference type="Gene3D" id="3.40.50.300">
    <property type="entry name" value="P-loop containing nucleotide triphosphate hydrolases"/>
    <property type="match status" value="1"/>
</dbReference>
<dbReference type="GO" id="GO:0005524">
    <property type="term" value="F:ATP binding"/>
    <property type="evidence" value="ECO:0007669"/>
    <property type="project" value="UniProtKB-KW"/>
</dbReference>
<feature type="region of interest" description="Disordered" evidence="5">
    <location>
        <begin position="1"/>
        <end position="24"/>
    </location>
</feature>
<dbReference type="PANTHER" id="PTHR42788">
    <property type="entry name" value="TAURINE IMPORT ATP-BINDING PROTEIN-RELATED"/>
    <property type="match status" value="1"/>
</dbReference>
<dbReference type="PROSITE" id="PS00211">
    <property type="entry name" value="ABC_TRANSPORTER_1"/>
    <property type="match status" value="1"/>
</dbReference>
<dbReference type="SMART" id="SM00382">
    <property type="entry name" value="AAA"/>
    <property type="match status" value="1"/>
</dbReference>
<proteinExistence type="inferred from homology"/>
<name>A0A286GMB1_9PROT</name>
<dbReference type="EMBL" id="OCNJ01000006">
    <property type="protein sequence ID" value="SOD96681.1"/>
    <property type="molecule type" value="Genomic_DNA"/>
</dbReference>
<dbReference type="InterPro" id="IPR050166">
    <property type="entry name" value="ABC_transporter_ATP-bind"/>
</dbReference>
<reference evidence="7 8" key="1">
    <citation type="submission" date="2017-09" db="EMBL/GenBank/DDBJ databases">
        <authorList>
            <person name="Ehlers B."/>
            <person name="Leendertz F.H."/>
        </authorList>
    </citation>
    <scope>NUCLEOTIDE SEQUENCE [LARGE SCALE GENOMIC DNA]</scope>
    <source>
        <strain evidence="7 8">USBA 140</strain>
    </source>
</reference>
<dbReference type="Proteomes" id="UP000219621">
    <property type="component" value="Unassembled WGS sequence"/>
</dbReference>
<dbReference type="InterPro" id="IPR003439">
    <property type="entry name" value="ABC_transporter-like_ATP-bd"/>
</dbReference>
<keyword evidence="4 7" id="KW-0067">ATP-binding</keyword>
<evidence type="ECO:0000313" key="7">
    <source>
        <dbReference type="EMBL" id="SOD96681.1"/>
    </source>
</evidence>
<dbReference type="PANTHER" id="PTHR42788:SF19">
    <property type="entry name" value="ALIPHATIC SULFONATES IMPORT ATP-BINDING PROTEIN SSUB 2"/>
    <property type="match status" value="1"/>
</dbReference>
<protein>
    <submittedName>
        <fullName evidence="7">Putative hydroxymethylpyrimidine transport system ATP-binding protein</fullName>
    </submittedName>
</protein>
<dbReference type="PROSITE" id="PS50893">
    <property type="entry name" value="ABC_TRANSPORTER_2"/>
    <property type="match status" value="1"/>
</dbReference>